<feature type="region of interest" description="Disordered" evidence="1">
    <location>
        <begin position="59"/>
        <end position="108"/>
    </location>
</feature>
<proteinExistence type="predicted"/>
<evidence type="ECO:0000256" key="1">
    <source>
        <dbReference type="SAM" id="MobiDB-lite"/>
    </source>
</evidence>
<feature type="region of interest" description="Disordered" evidence="1">
    <location>
        <begin position="444"/>
        <end position="464"/>
    </location>
</feature>
<dbReference type="Proteomes" id="UP001412067">
    <property type="component" value="Unassembled WGS sequence"/>
</dbReference>
<gene>
    <name evidence="2" type="primary">HUA2</name>
    <name evidence="2" type="ORF">KSP40_PGU016032</name>
</gene>
<organism evidence="2 3">
    <name type="scientific">Platanthera guangdongensis</name>
    <dbReference type="NCBI Taxonomy" id="2320717"/>
    <lineage>
        <taxon>Eukaryota</taxon>
        <taxon>Viridiplantae</taxon>
        <taxon>Streptophyta</taxon>
        <taxon>Embryophyta</taxon>
        <taxon>Tracheophyta</taxon>
        <taxon>Spermatophyta</taxon>
        <taxon>Magnoliopsida</taxon>
        <taxon>Liliopsida</taxon>
        <taxon>Asparagales</taxon>
        <taxon>Orchidaceae</taxon>
        <taxon>Orchidoideae</taxon>
        <taxon>Orchideae</taxon>
        <taxon>Orchidinae</taxon>
        <taxon>Platanthera</taxon>
    </lineage>
</organism>
<dbReference type="EMBL" id="JBBWWR010000013">
    <property type="protein sequence ID" value="KAK8955882.1"/>
    <property type="molecule type" value="Genomic_DNA"/>
</dbReference>
<sequence>MGSLTKIEKNDIGTASELSNNKGHYKMKRVHSAGCVVTHEARLESVSELLYRDAKKLKRHTINGEKPGTSERPKKKSSENDTSRDVPLNRKLVTPEGNPDTDTSIDRRGNCCIKGKMVGNGDSPSVKTSKFKEMGGIVEADSVRVDSKIPSNIAPYYNMNLTQPMIPCKGSGRVSKSSDTGTLDLTKRNISGSNGVNFKHNKPLVTHVLTTKRALRFVEDDDGGEDCKTPIHRTKMSNLYKSQSGNLCQTTGTAEFSRSYSMEQKHKPFLEKTKIGPNSNNQAIVGTMSITTSNLSVECYDNKNVLGGQRYIFSELYFVYDNSFIMSIKIIVACRSDITREATSTDSADSKLTESSMSMKHLIAAAQAKRREAHSRQLVDENGTPGSFLTPHCIYGRSPNLISTIQTFPSDDDPFQKDKKCCQTSVPIEPSPVSRQIILMKQGEHGDYDGRPSGGKRQPANSSCDGTEAAIARDALEGMIETLSRTKESIGRATRHSIDCAKYGIATEELLEFLRLVIVKFPLKVLRLWLERRILPEYFLRHYMDEIEFRNGGLRSGCSLRMPACSELSVDNPKRETESLLVDEYGRGLRCVDGVAFAVT</sequence>
<protein>
    <submittedName>
        <fullName evidence="2">ENHANCER OF AG-4 protein 2</fullName>
    </submittedName>
</protein>
<feature type="compositionally biased region" description="Basic and acidic residues" evidence="1">
    <location>
        <begin position="68"/>
        <end position="88"/>
    </location>
</feature>
<comment type="caution">
    <text evidence="2">The sequence shown here is derived from an EMBL/GenBank/DDBJ whole genome shotgun (WGS) entry which is preliminary data.</text>
</comment>
<evidence type="ECO:0000313" key="3">
    <source>
        <dbReference type="Proteomes" id="UP001412067"/>
    </source>
</evidence>
<keyword evidence="3" id="KW-1185">Reference proteome</keyword>
<name>A0ABR2M0N8_9ASPA</name>
<reference evidence="2 3" key="1">
    <citation type="journal article" date="2022" name="Nat. Plants">
        <title>Genomes of leafy and leafless Platanthera orchids illuminate the evolution of mycoheterotrophy.</title>
        <authorList>
            <person name="Li M.H."/>
            <person name="Liu K.W."/>
            <person name="Li Z."/>
            <person name="Lu H.C."/>
            <person name="Ye Q.L."/>
            <person name="Zhang D."/>
            <person name="Wang J.Y."/>
            <person name="Li Y.F."/>
            <person name="Zhong Z.M."/>
            <person name="Liu X."/>
            <person name="Yu X."/>
            <person name="Liu D.K."/>
            <person name="Tu X.D."/>
            <person name="Liu B."/>
            <person name="Hao Y."/>
            <person name="Liao X.Y."/>
            <person name="Jiang Y.T."/>
            <person name="Sun W.H."/>
            <person name="Chen J."/>
            <person name="Chen Y.Q."/>
            <person name="Ai Y."/>
            <person name="Zhai J.W."/>
            <person name="Wu S.S."/>
            <person name="Zhou Z."/>
            <person name="Hsiao Y.Y."/>
            <person name="Wu W.L."/>
            <person name="Chen Y.Y."/>
            <person name="Lin Y.F."/>
            <person name="Hsu J.L."/>
            <person name="Li C.Y."/>
            <person name="Wang Z.W."/>
            <person name="Zhao X."/>
            <person name="Zhong W.Y."/>
            <person name="Ma X.K."/>
            <person name="Ma L."/>
            <person name="Huang J."/>
            <person name="Chen G.Z."/>
            <person name="Huang M.Z."/>
            <person name="Huang L."/>
            <person name="Peng D.H."/>
            <person name="Luo Y.B."/>
            <person name="Zou S.Q."/>
            <person name="Chen S.P."/>
            <person name="Lan S."/>
            <person name="Tsai W.C."/>
            <person name="Van de Peer Y."/>
            <person name="Liu Z.J."/>
        </authorList>
    </citation>
    <scope>NUCLEOTIDE SEQUENCE [LARGE SCALE GENOMIC DNA]</scope>
    <source>
        <strain evidence="2">Lor288</strain>
    </source>
</reference>
<evidence type="ECO:0000313" key="2">
    <source>
        <dbReference type="EMBL" id="KAK8955882.1"/>
    </source>
</evidence>
<dbReference type="PANTHER" id="PTHR12550">
    <property type="entry name" value="HEPATOMA-DERIVED GROWTH FACTOR-RELATED"/>
    <property type="match status" value="1"/>
</dbReference>
<accession>A0ABR2M0N8</accession>
<dbReference type="PANTHER" id="PTHR12550:SF70">
    <property type="entry name" value="JIL-1 ANCHORING AND STABILIZING PROTEIN, ISOFORM A"/>
    <property type="match status" value="1"/>
</dbReference>